<sequence>MQLIVLEGLVGLCISSHSYRARHFYRERKTPWYLPGVQPVRWTTGNNRASGSRTRTFRHEFWAREGLDKVMRKSNFEVAIHLLIIPKVILIQVFCSCSSEVEVSLQNMHCVRQVHDFLRAMQRWMSNPFLSSLTHELPFPMHDE</sequence>
<dbReference type="AlphaFoldDB" id="A0AAN9KVQ4"/>
<keyword evidence="2" id="KW-1185">Reference proteome</keyword>
<proteinExistence type="predicted"/>
<name>A0AAN9KVQ4_CANGL</name>
<accession>A0AAN9KVQ4</accession>
<reference evidence="1 2" key="1">
    <citation type="submission" date="2024-01" db="EMBL/GenBank/DDBJ databases">
        <title>The genomes of 5 underutilized Papilionoideae crops provide insights into root nodulation and disease resistanc.</title>
        <authorList>
            <person name="Jiang F."/>
        </authorList>
    </citation>
    <scope>NUCLEOTIDE SEQUENCE [LARGE SCALE GENOMIC DNA]</scope>
    <source>
        <strain evidence="1">LVBAO_FW01</strain>
        <tissue evidence="1">Leaves</tissue>
    </source>
</reference>
<gene>
    <name evidence="1" type="ORF">VNO77_27674</name>
</gene>
<dbReference type="EMBL" id="JAYMYQ010000006">
    <property type="protein sequence ID" value="KAK7324151.1"/>
    <property type="molecule type" value="Genomic_DNA"/>
</dbReference>
<dbReference type="Proteomes" id="UP001367508">
    <property type="component" value="Unassembled WGS sequence"/>
</dbReference>
<protein>
    <submittedName>
        <fullName evidence="1">Uncharacterized protein</fullName>
    </submittedName>
</protein>
<comment type="caution">
    <text evidence="1">The sequence shown here is derived from an EMBL/GenBank/DDBJ whole genome shotgun (WGS) entry which is preliminary data.</text>
</comment>
<organism evidence="1 2">
    <name type="scientific">Canavalia gladiata</name>
    <name type="common">Sword bean</name>
    <name type="synonym">Dolichos gladiatus</name>
    <dbReference type="NCBI Taxonomy" id="3824"/>
    <lineage>
        <taxon>Eukaryota</taxon>
        <taxon>Viridiplantae</taxon>
        <taxon>Streptophyta</taxon>
        <taxon>Embryophyta</taxon>
        <taxon>Tracheophyta</taxon>
        <taxon>Spermatophyta</taxon>
        <taxon>Magnoliopsida</taxon>
        <taxon>eudicotyledons</taxon>
        <taxon>Gunneridae</taxon>
        <taxon>Pentapetalae</taxon>
        <taxon>rosids</taxon>
        <taxon>fabids</taxon>
        <taxon>Fabales</taxon>
        <taxon>Fabaceae</taxon>
        <taxon>Papilionoideae</taxon>
        <taxon>50 kb inversion clade</taxon>
        <taxon>NPAAA clade</taxon>
        <taxon>indigoferoid/millettioid clade</taxon>
        <taxon>Phaseoleae</taxon>
        <taxon>Canavalia</taxon>
    </lineage>
</organism>
<evidence type="ECO:0000313" key="2">
    <source>
        <dbReference type="Proteomes" id="UP001367508"/>
    </source>
</evidence>
<evidence type="ECO:0000313" key="1">
    <source>
        <dbReference type="EMBL" id="KAK7324151.1"/>
    </source>
</evidence>